<protein>
    <submittedName>
        <fullName evidence="2">Putative Fe-Mo cluster-binding NifX family protein</fullName>
    </submittedName>
</protein>
<dbReference type="SUPFAM" id="SSF53146">
    <property type="entry name" value="Nitrogenase accessory factor-like"/>
    <property type="match status" value="1"/>
</dbReference>
<gene>
    <name evidence="2" type="ORF">J3E07_000705</name>
</gene>
<dbReference type="InterPro" id="IPR036105">
    <property type="entry name" value="DiNase_FeMo-co_biosyn_sf"/>
</dbReference>
<dbReference type="InterPro" id="IPR033913">
    <property type="entry name" value="MTH1175_dom"/>
</dbReference>
<dbReference type="CDD" id="cd00851">
    <property type="entry name" value="MTH1175"/>
    <property type="match status" value="1"/>
</dbReference>
<evidence type="ECO:0000313" key="3">
    <source>
        <dbReference type="Proteomes" id="UP000740329"/>
    </source>
</evidence>
<reference evidence="2" key="1">
    <citation type="submission" date="2021-03" db="EMBL/GenBank/DDBJ databases">
        <title>Genomic Encyclopedia of Type Strains, Phase IV (KMG-V): Genome sequencing to study the core and pangenomes of soil and plant-associated prokaryotes.</title>
        <authorList>
            <person name="Whitman W."/>
        </authorList>
    </citation>
    <scope>NUCLEOTIDE SEQUENCE</scope>
    <source>
        <strain evidence="2">C4</strain>
    </source>
</reference>
<feature type="domain" description="Dinitrogenase iron-molybdenum cofactor biosynthesis" evidence="1">
    <location>
        <begin position="9"/>
        <end position="102"/>
    </location>
</feature>
<evidence type="ECO:0000313" key="2">
    <source>
        <dbReference type="EMBL" id="MBP2201307.1"/>
    </source>
</evidence>
<dbReference type="Proteomes" id="UP000740329">
    <property type="component" value="Unassembled WGS sequence"/>
</dbReference>
<dbReference type="OrthoDB" id="25911at2157"/>
<organism evidence="2 3">
    <name type="scientific">Methanococcus voltae</name>
    <dbReference type="NCBI Taxonomy" id="2188"/>
    <lineage>
        <taxon>Archaea</taxon>
        <taxon>Methanobacteriati</taxon>
        <taxon>Methanobacteriota</taxon>
        <taxon>Methanomada group</taxon>
        <taxon>Methanococci</taxon>
        <taxon>Methanococcales</taxon>
        <taxon>Methanococcaceae</taxon>
        <taxon>Methanococcus</taxon>
    </lineage>
</organism>
<dbReference type="Pfam" id="PF02579">
    <property type="entry name" value="Nitro_FeMo-Co"/>
    <property type="match status" value="1"/>
</dbReference>
<dbReference type="InterPro" id="IPR051840">
    <property type="entry name" value="NifX/NifY_domain"/>
</dbReference>
<evidence type="ECO:0000259" key="1">
    <source>
        <dbReference type="Pfam" id="PF02579"/>
    </source>
</evidence>
<dbReference type="PANTHER" id="PTHR33937:SF2">
    <property type="entry name" value="DINITROGENASE IRON-MOLYBDENUM COFACTOR BIOSYNTHESIS DOMAIN-CONTAINING PROTEIN"/>
    <property type="match status" value="1"/>
</dbReference>
<dbReference type="PANTHER" id="PTHR33937">
    <property type="entry name" value="IRON-MOLYBDENUM PROTEIN-RELATED-RELATED"/>
    <property type="match status" value="1"/>
</dbReference>
<dbReference type="InterPro" id="IPR003731">
    <property type="entry name" value="Di-Nase_FeMo-co_biosynth"/>
</dbReference>
<dbReference type="RefSeq" id="WP_209590752.1">
    <property type="nucleotide sequence ID" value="NZ_JAGGMU010000001.1"/>
</dbReference>
<dbReference type="AlphaFoldDB" id="A0A8J7RGA1"/>
<proteinExistence type="predicted"/>
<sequence length="110" mass="12272">MKLAIPIINEKVSEHFGKSEYFMIYEINENNEVVNSKKLENVPCGDGSHSGHGSTVQSLMVENPDAILFINMGQRSLTALDGKTSLYRANDLDVENSLKEFLNGNLQKIQ</sequence>
<dbReference type="EMBL" id="JAGGMV010000001">
    <property type="protein sequence ID" value="MBP2201307.1"/>
    <property type="molecule type" value="Genomic_DNA"/>
</dbReference>
<name>A0A8J7RGA1_METVO</name>
<accession>A0A8J7RGA1</accession>
<comment type="caution">
    <text evidence="2">The sequence shown here is derived from an EMBL/GenBank/DDBJ whole genome shotgun (WGS) entry which is preliminary data.</text>
</comment>
<dbReference type="Gene3D" id="3.30.420.130">
    <property type="entry name" value="Dinitrogenase iron-molybdenum cofactor biosynthesis domain"/>
    <property type="match status" value="1"/>
</dbReference>